<protein>
    <submittedName>
        <fullName evidence="1">Uncharacterized protein</fullName>
    </submittedName>
</protein>
<evidence type="ECO:0000313" key="2">
    <source>
        <dbReference type="Proteomes" id="UP000269721"/>
    </source>
</evidence>
<sequence>MGAINGVQRGTALELLTLASGKLKGREDVYNAAAIAIWMTEFELGRLIKDGYYTRPLIINKLPHARENIYALATFTALTTSLIPMQESARSTIASKEGISAGVKKLTSLMVGGAQDLVKTVLKRQT</sequence>
<evidence type="ECO:0000313" key="1">
    <source>
        <dbReference type="EMBL" id="RKO88878.1"/>
    </source>
</evidence>
<reference evidence="2" key="1">
    <citation type="journal article" date="2018" name="Nat. Microbiol.">
        <title>Leveraging single-cell genomics to expand the fungal tree of life.</title>
        <authorList>
            <person name="Ahrendt S.R."/>
            <person name="Quandt C.A."/>
            <person name="Ciobanu D."/>
            <person name="Clum A."/>
            <person name="Salamov A."/>
            <person name="Andreopoulos B."/>
            <person name="Cheng J.F."/>
            <person name="Woyke T."/>
            <person name="Pelin A."/>
            <person name="Henrissat B."/>
            <person name="Reynolds N.K."/>
            <person name="Benny G.L."/>
            <person name="Smith M.E."/>
            <person name="James T.Y."/>
            <person name="Grigoriev I.V."/>
        </authorList>
    </citation>
    <scope>NUCLEOTIDE SEQUENCE [LARGE SCALE GENOMIC DNA]</scope>
</reference>
<organism evidence="1 2">
    <name type="scientific">Blyttiomyces helicus</name>
    <dbReference type="NCBI Taxonomy" id="388810"/>
    <lineage>
        <taxon>Eukaryota</taxon>
        <taxon>Fungi</taxon>
        <taxon>Fungi incertae sedis</taxon>
        <taxon>Chytridiomycota</taxon>
        <taxon>Chytridiomycota incertae sedis</taxon>
        <taxon>Chytridiomycetes</taxon>
        <taxon>Chytridiomycetes incertae sedis</taxon>
        <taxon>Blyttiomyces</taxon>
    </lineage>
</organism>
<dbReference type="Proteomes" id="UP000269721">
    <property type="component" value="Unassembled WGS sequence"/>
</dbReference>
<gene>
    <name evidence="1" type="ORF">BDK51DRAFT_35174</name>
</gene>
<dbReference type="AlphaFoldDB" id="A0A4P9WCE1"/>
<dbReference type="EMBL" id="KZ996426">
    <property type="protein sequence ID" value="RKO88878.1"/>
    <property type="molecule type" value="Genomic_DNA"/>
</dbReference>
<keyword evidence="2" id="KW-1185">Reference proteome</keyword>
<name>A0A4P9WCE1_9FUNG</name>
<proteinExistence type="predicted"/>
<accession>A0A4P9WCE1</accession>